<dbReference type="SUPFAM" id="SSF51182">
    <property type="entry name" value="RmlC-like cupins"/>
    <property type="match status" value="1"/>
</dbReference>
<gene>
    <name evidence="2" type="ORF">MetfoDRAFT_1474</name>
</gene>
<dbReference type="PANTHER" id="PTHR36114">
    <property type="entry name" value="16.7 KDA PROTEIN IN WHIE LOCUS"/>
    <property type="match status" value="1"/>
</dbReference>
<sequence>MQMVETMKIIKTEYDKIKPYITKDGSIIKELIHPSAHGDVKQSLAEAIIPAGSKTLLHKHHKSEEIYYILEGRGLMTLGDEKFEVKKGDTICIPPETPHKIENISDVPLKILCCSFPPYSHEDTELME</sequence>
<dbReference type="AlphaFoldDB" id="H1L0A0"/>
<dbReference type="InterPro" id="IPR014710">
    <property type="entry name" value="RmlC-like_jellyroll"/>
</dbReference>
<protein>
    <submittedName>
        <fullName evidence="2">Cupin 2 conserved barrel domain protein</fullName>
    </submittedName>
</protein>
<reference evidence="2 3" key="1">
    <citation type="submission" date="2011-09" db="EMBL/GenBank/DDBJ databases">
        <title>The draft genome of Methanotorris formicicus Mc-S-70.</title>
        <authorList>
            <consortium name="US DOE Joint Genome Institute (JGI-PGF)"/>
            <person name="Lucas S."/>
            <person name="Han J."/>
            <person name="Lapidus A."/>
            <person name="Cheng J.-F."/>
            <person name="Goodwin L."/>
            <person name="Pitluck S."/>
            <person name="Peters L."/>
            <person name="Land M.L."/>
            <person name="Hauser L."/>
            <person name="Sieprawska-Lupa M."/>
            <person name="Takai K."/>
            <person name="Miyazaki J."/>
            <person name="Whitman W."/>
            <person name="Woyke T.J."/>
        </authorList>
    </citation>
    <scope>NUCLEOTIDE SEQUENCE [LARGE SCALE GENOMIC DNA]</scope>
    <source>
        <strain evidence="2 3">Mc-S-70</strain>
    </source>
</reference>
<dbReference type="InterPro" id="IPR011051">
    <property type="entry name" value="RmlC_Cupin_sf"/>
</dbReference>
<keyword evidence="3" id="KW-1185">Reference proteome</keyword>
<dbReference type="Pfam" id="PF07883">
    <property type="entry name" value="Cupin_2"/>
    <property type="match status" value="1"/>
</dbReference>
<feature type="domain" description="Cupin type-2" evidence="1">
    <location>
        <begin position="48"/>
        <end position="113"/>
    </location>
</feature>
<evidence type="ECO:0000313" key="2">
    <source>
        <dbReference type="EMBL" id="EHP85057.1"/>
    </source>
</evidence>
<proteinExistence type="predicted"/>
<dbReference type="STRING" id="647171.MetfoDRAFT_1474"/>
<comment type="caution">
    <text evidence="2">The sequence shown here is derived from an EMBL/GenBank/DDBJ whole genome shotgun (WGS) entry which is preliminary data.</text>
</comment>
<dbReference type="InterPro" id="IPR052044">
    <property type="entry name" value="PKS_Associated_Protein"/>
</dbReference>
<name>H1L0A0_9EURY</name>
<dbReference type="Proteomes" id="UP000003706">
    <property type="component" value="Unassembled WGS sequence"/>
</dbReference>
<dbReference type="InterPro" id="IPR013096">
    <property type="entry name" value="Cupin_2"/>
</dbReference>
<evidence type="ECO:0000313" key="3">
    <source>
        <dbReference type="Proteomes" id="UP000003706"/>
    </source>
</evidence>
<dbReference type="PANTHER" id="PTHR36114:SF4">
    <property type="entry name" value="CUPIN 2 CONSERVED BARREL DOMAIN-CONTAINING PROTEIN"/>
    <property type="match status" value="1"/>
</dbReference>
<accession>H1L0A0</accession>
<organism evidence="2 3">
    <name type="scientific">Methanotorris formicicus Mc-S-70</name>
    <dbReference type="NCBI Taxonomy" id="647171"/>
    <lineage>
        <taxon>Archaea</taxon>
        <taxon>Methanobacteriati</taxon>
        <taxon>Methanobacteriota</taxon>
        <taxon>Methanomada group</taxon>
        <taxon>Methanococci</taxon>
        <taxon>Methanococcales</taxon>
        <taxon>Methanocaldococcaceae</taxon>
        <taxon>Methanotorris</taxon>
    </lineage>
</organism>
<dbReference type="Gene3D" id="2.60.120.10">
    <property type="entry name" value="Jelly Rolls"/>
    <property type="match status" value="1"/>
</dbReference>
<dbReference type="CDD" id="cd02214">
    <property type="entry name" value="cupin_MJ1618"/>
    <property type="match status" value="1"/>
</dbReference>
<dbReference type="PATRIC" id="fig|647171.4.peg.1437"/>
<evidence type="ECO:0000259" key="1">
    <source>
        <dbReference type="Pfam" id="PF07883"/>
    </source>
</evidence>
<dbReference type="EMBL" id="AGJL01000040">
    <property type="protein sequence ID" value="EHP85057.1"/>
    <property type="molecule type" value="Genomic_DNA"/>
</dbReference>